<dbReference type="PROSITE" id="PS50928">
    <property type="entry name" value="ABC_TM1"/>
    <property type="match status" value="1"/>
</dbReference>
<feature type="transmembrane region" description="Helical" evidence="7">
    <location>
        <begin position="135"/>
        <end position="159"/>
    </location>
</feature>
<keyword evidence="3" id="KW-1003">Cell membrane</keyword>
<dbReference type="GO" id="GO:0015416">
    <property type="term" value="F:ABC-type phosphonate transporter activity"/>
    <property type="evidence" value="ECO:0007669"/>
    <property type="project" value="InterPro"/>
</dbReference>
<evidence type="ECO:0000256" key="6">
    <source>
        <dbReference type="ARBA" id="ARBA00023136"/>
    </source>
</evidence>
<keyword evidence="4 7" id="KW-0812">Transmembrane</keyword>
<feature type="transmembrane region" description="Helical" evidence="7">
    <location>
        <begin position="87"/>
        <end position="114"/>
    </location>
</feature>
<feature type="transmembrane region" description="Helical" evidence="7">
    <location>
        <begin position="29"/>
        <end position="48"/>
    </location>
</feature>
<comment type="subcellular location">
    <subcellularLocation>
        <location evidence="1 7">Cell membrane</location>
        <topology evidence="1 7">Multi-pass membrane protein</topology>
    </subcellularLocation>
</comment>
<keyword evidence="5 7" id="KW-1133">Transmembrane helix</keyword>
<comment type="similarity">
    <text evidence="7">Belongs to the binding-protein-dependent transport system permease family.</text>
</comment>
<dbReference type="OrthoDB" id="9808005at2"/>
<keyword evidence="2 7" id="KW-0813">Transport</keyword>
<evidence type="ECO:0000256" key="4">
    <source>
        <dbReference type="ARBA" id="ARBA00022692"/>
    </source>
</evidence>
<dbReference type="InterPro" id="IPR035906">
    <property type="entry name" value="MetI-like_sf"/>
</dbReference>
<dbReference type="NCBIfam" id="TIGR01097">
    <property type="entry name" value="PhnE"/>
    <property type="match status" value="1"/>
</dbReference>
<evidence type="ECO:0000256" key="1">
    <source>
        <dbReference type="ARBA" id="ARBA00004651"/>
    </source>
</evidence>
<dbReference type="Gene3D" id="1.10.3720.10">
    <property type="entry name" value="MetI-like"/>
    <property type="match status" value="1"/>
</dbReference>
<feature type="transmembrane region" description="Helical" evidence="7">
    <location>
        <begin position="248"/>
        <end position="266"/>
    </location>
</feature>
<dbReference type="RefSeq" id="WP_122896005.1">
    <property type="nucleotide sequence ID" value="NZ_RHIB01000001.1"/>
</dbReference>
<organism evidence="9 10">
    <name type="scientific">Alteribacter keqinensis</name>
    <dbReference type="NCBI Taxonomy" id="2483800"/>
    <lineage>
        <taxon>Bacteria</taxon>
        <taxon>Bacillati</taxon>
        <taxon>Bacillota</taxon>
        <taxon>Bacilli</taxon>
        <taxon>Bacillales</taxon>
        <taxon>Bacillaceae</taxon>
        <taxon>Alteribacter</taxon>
    </lineage>
</organism>
<name>A0A3M7TS98_9BACI</name>
<evidence type="ECO:0000256" key="3">
    <source>
        <dbReference type="ARBA" id="ARBA00022475"/>
    </source>
</evidence>
<protein>
    <submittedName>
        <fullName evidence="9">Phosphonate ABC transporter, permease protein PhnE</fullName>
    </submittedName>
</protein>
<feature type="domain" description="ABC transmembrane type-1" evidence="8">
    <location>
        <begin position="83"/>
        <end position="266"/>
    </location>
</feature>
<dbReference type="PANTHER" id="PTHR30043">
    <property type="entry name" value="PHOSPHONATES TRANSPORT SYSTEM PERMEASE PROTEIN"/>
    <property type="match status" value="1"/>
</dbReference>
<keyword evidence="10" id="KW-1185">Reference proteome</keyword>
<dbReference type="EMBL" id="RHIB01000001">
    <property type="protein sequence ID" value="RNA68480.1"/>
    <property type="molecule type" value="Genomic_DNA"/>
</dbReference>
<evidence type="ECO:0000313" key="9">
    <source>
        <dbReference type="EMBL" id="RNA68480.1"/>
    </source>
</evidence>
<proteinExistence type="inferred from homology"/>
<gene>
    <name evidence="9" type="primary">phnE</name>
    <name evidence="9" type="ORF">EBO34_00450</name>
</gene>
<evidence type="ECO:0000256" key="5">
    <source>
        <dbReference type="ARBA" id="ARBA00022989"/>
    </source>
</evidence>
<dbReference type="InterPro" id="IPR005769">
    <property type="entry name" value="PhnE/PtxC"/>
</dbReference>
<comment type="caution">
    <text evidence="9">The sequence shown here is derived from an EMBL/GenBank/DDBJ whole genome shotgun (WGS) entry which is preliminary data.</text>
</comment>
<dbReference type="SUPFAM" id="SSF161098">
    <property type="entry name" value="MetI-like"/>
    <property type="match status" value="1"/>
</dbReference>
<dbReference type="AlphaFoldDB" id="A0A3M7TS98"/>
<evidence type="ECO:0000256" key="7">
    <source>
        <dbReference type="RuleBase" id="RU363032"/>
    </source>
</evidence>
<dbReference type="PANTHER" id="PTHR30043:SF1">
    <property type="entry name" value="ABC TRANSPORT SYSTEM PERMEASE PROTEIN P69"/>
    <property type="match status" value="1"/>
</dbReference>
<sequence>MKGTPNPQQGTVDHGNPPGLRAQQAKWKLTFVFVVVVLVYMFTSWQTGSSLIDLWYGLPDVWRMVLELFPPNWGYATETWGRLSETIQMAIIATTVAAILCIPISLMASSNIAPNNYVYNITKQIMNILRTIPDLLLAVIFVGIFGIGAFSGIMALIIFSLGILAKLLAETIEAIDKNPLEAIRASGGNTLQVIVYGVMPQILPQYTSFTLYVFEINVRASLVLGFVGAGGIGQLLQRSISFFQYGRAMMIIIIIFVAVVIIEYISGKIREEIM</sequence>
<reference evidence="9 10" key="1">
    <citation type="submission" date="2018-10" db="EMBL/GenBank/DDBJ databases">
        <title>Bacillus Keqinensis sp. nov., a moderately halophilic bacterium isolated from a saline-alkaline lake.</title>
        <authorList>
            <person name="Wang H."/>
        </authorList>
    </citation>
    <scope>NUCLEOTIDE SEQUENCE [LARGE SCALE GENOMIC DNA]</scope>
    <source>
        <strain evidence="9 10">KQ-3</strain>
    </source>
</reference>
<dbReference type="InterPro" id="IPR000515">
    <property type="entry name" value="MetI-like"/>
</dbReference>
<dbReference type="GO" id="GO:0005886">
    <property type="term" value="C:plasma membrane"/>
    <property type="evidence" value="ECO:0007669"/>
    <property type="project" value="UniProtKB-SubCell"/>
</dbReference>
<evidence type="ECO:0000256" key="2">
    <source>
        <dbReference type="ARBA" id="ARBA00022448"/>
    </source>
</evidence>
<evidence type="ECO:0000259" key="8">
    <source>
        <dbReference type="PROSITE" id="PS50928"/>
    </source>
</evidence>
<evidence type="ECO:0000313" key="10">
    <source>
        <dbReference type="Proteomes" id="UP000278746"/>
    </source>
</evidence>
<dbReference type="Proteomes" id="UP000278746">
    <property type="component" value="Unassembled WGS sequence"/>
</dbReference>
<dbReference type="CDD" id="cd06261">
    <property type="entry name" value="TM_PBP2"/>
    <property type="match status" value="1"/>
</dbReference>
<dbReference type="Pfam" id="PF00528">
    <property type="entry name" value="BPD_transp_1"/>
    <property type="match status" value="1"/>
</dbReference>
<keyword evidence="6 7" id="KW-0472">Membrane</keyword>
<accession>A0A3M7TS98</accession>